<name>A0AAP0Q343_9MAGN</name>
<dbReference type="InterPro" id="IPR027417">
    <property type="entry name" value="P-loop_NTPase"/>
</dbReference>
<dbReference type="Pfam" id="PF14363">
    <property type="entry name" value="AAA_assoc"/>
    <property type="match status" value="1"/>
</dbReference>
<accession>A0AAP0Q343</accession>
<dbReference type="Gene3D" id="6.10.280.40">
    <property type="match status" value="1"/>
</dbReference>
<comment type="cofactor">
    <cofactor evidence="1">
        <name>Mg(2+)</name>
        <dbReference type="ChEBI" id="CHEBI:18420"/>
    </cofactor>
</comment>
<keyword evidence="7" id="KW-1185">Reference proteome</keyword>
<dbReference type="InterPro" id="IPR003959">
    <property type="entry name" value="ATPase_AAA_core"/>
</dbReference>
<dbReference type="PANTHER" id="PTHR23070">
    <property type="entry name" value="BCS1 AAA-TYPE ATPASE"/>
    <property type="match status" value="1"/>
</dbReference>
<gene>
    <name evidence="6" type="ORF">Scep_000651</name>
</gene>
<comment type="catalytic activity">
    <reaction evidence="4">
        <text>ATP + H2O = ADP + phosphate + H(+)</text>
        <dbReference type="Rhea" id="RHEA:13065"/>
        <dbReference type="ChEBI" id="CHEBI:15377"/>
        <dbReference type="ChEBI" id="CHEBI:15378"/>
        <dbReference type="ChEBI" id="CHEBI:30616"/>
        <dbReference type="ChEBI" id="CHEBI:43474"/>
        <dbReference type="ChEBI" id="CHEBI:456216"/>
    </reaction>
</comment>
<dbReference type="AlphaFoldDB" id="A0AAP0Q343"/>
<dbReference type="InterPro" id="IPR050747">
    <property type="entry name" value="Mitochondrial_chaperone_BCS1"/>
</dbReference>
<comment type="similarity">
    <text evidence="2">Belongs to the AAA ATPase family. BCS1 subfamily.</text>
</comment>
<organism evidence="6 7">
    <name type="scientific">Stephania cephalantha</name>
    <dbReference type="NCBI Taxonomy" id="152367"/>
    <lineage>
        <taxon>Eukaryota</taxon>
        <taxon>Viridiplantae</taxon>
        <taxon>Streptophyta</taxon>
        <taxon>Embryophyta</taxon>
        <taxon>Tracheophyta</taxon>
        <taxon>Spermatophyta</taxon>
        <taxon>Magnoliopsida</taxon>
        <taxon>Ranunculales</taxon>
        <taxon>Menispermaceae</taxon>
        <taxon>Menispermoideae</taxon>
        <taxon>Cissampelideae</taxon>
        <taxon>Stephania</taxon>
    </lineage>
</organism>
<evidence type="ECO:0000256" key="2">
    <source>
        <dbReference type="ARBA" id="ARBA00007448"/>
    </source>
</evidence>
<dbReference type="CDD" id="cd19510">
    <property type="entry name" value="RecA-like_BCS1"/>
    <property type="match status" value="1"/>
</dbReference>
<evidence type="ECO:0000259" key="5">
    <source>
        <dbReference type="SMART" id="SM00382"/>
    </source>
</evidence>
<dbReference type="SUPFAM" id="SSF52540">
    <property type="entry name" value="P-loop containing nucleoside triphosphate hydrolases"/>
    <property type="match status" value="1"/>
</dbReference>
<dbReference type="Pfam" id="PF25568">
    <property type="entry name" value="AAA_lid_At3g28540"/>
    <property type="match status" value="1"/>
</dbReference>
<dbReference type="SMART" id="SM00382">
    <property type="entry name" value="AAA"/>
    <property type="match status" value="1"/>
</dbReference>
<proteinExistence type="inferred from homology"/>
<dbReference type="Gene3D" id="3.40.50.300">
    <property type="entry name" value="P-loop containing nucleotide triphosphate hydrolases"/>
    <property type="match status" value="1"/>
</dbReference>
<protein>
    <recommendedName>
        <fullName evidence="5">AAA+ ATPase domain-containing protein</fullName>
    </recommendedName>
</protein>
<dbReference type="InterPro" id="IPR058017">
    <property type="entry name" value="At3g28540-like_C"/>
</dbReference>
<evidence type="ECO:0000256" key="4">
    <source>
        <dbReference type="ARBA" id="ARBA00049360"/>
    </source>
</evidence>
<dbReference type="InterPro" id="IPR003593">
    <property type="entry name" value="AAA+_ATPase"/>
</dbReference>
<dbReference type="GO" id="GO:0016887">
    <property type="term" value="F:ATP hydrolysis activity"/>
    <property type="evidence" value="ECO:0007669"/>
    <property type="project" value="InterPro"/>
</dbReference>
<dbReference type="EMBL" id="JBBNAG010000001">
    <property type="protein sequence ID" value="KAK9165460.1"/>
    <property type="molecule type" value="Genomic_DNA"/>
</dbReference>
<sequence>MISRQGLQAKSCVFHPSLPILGKKNQQSLLIIKCISKPIQPFCSLKFLDKSKIIVPKTKSSLLQWNVNIAPQIFGLLTVLYPDLPLIETLVSAAASVAAQVVLPALIEKYVPLQLQGPAVSTLQVLLDRSSSSMLTLVIDEYNGQSYNEIFEASLIYLRNKINPSAERLRVSKSEKEDHLSVTMEQFNEIVDVFEGVRLKWTPSFSSQSKIANSHAGKPVASEGLEPSDYRSFELSFDKKHKDKVLCSYIPYIITKSNSLREETKVVRIHTLGSKGEGWRSTDMNQWWTFDTVAMDPGHKRELLEDLNRFVRMKEFYSRVGKPWKRGYLLYGPPGTGKSSLLRAIANYLEFDIYELNLATIKSDSDLRKHLLSTKNKSILAFEDVDCSSELHNRKNGNRIQAKDNQVTLSGLLSILDGLWPTFGDERIIIFTTNHKDLLEPALLRPGRMDMHIHMSYCTPSAFRLLAYNYHGAQQHQRFKEIEALLERVDASPAEVCEQLMKSEETDVALQALIEFLSAKEVEEARTDRDCT</sequence>
<dbReference type="Pfam" id="PF00004">
    <property type="entry name" value="AAA"/>
    <property type="match status" value="1"/>
</dbReference>
<feature type="domain" description="AAA+ ATPase" evidence="5">
    <location>
        <begin position="324"/>
        <end position="459"/>
    </location>
</feature>
<keyword evidence="3" id="KW-0460">Magnesium</keyword>
<dbReference type="Proteomes" id="UP001419268">
    <property type="component" value="Unassembled WGS sequence"/>
</dbReference>
<dbReference type="GO" id="GO:0005524">
    <property type="term" value="F:ATP binding"/>
    <property type="evidence" value="ECO:0007669"/>
    <property type="project" value="InterPro"/>
</dbReference>
<dbReference type="InterPro" id="IPR025753">
    <property type="entry name" value="AAA_N_dom"/>
</dbReference>
<evidence type="ECO:0000313" key="7">
    <source>
        <dbReference type="Proteomes" id="UP001419268"/>
    </source>
</evidence>
<dbReference type="GO" id="GO:0006950">
    <property type="term" value="P:response to stress"/>
    <property type="evidence" value="ECO:0007669"/>
    <property type="project" value="UniProtKB-ARBA"/>
</dbReference>
<reference evidence="6 7" key="1">
    <citation type="submission" date="2024-01" db="EMBL/GenBank/DDBJ databases">
        <title>Genome assemblies of Stephania.</title>
        <authorList>
            <person name="Yang L."/>
        </authorList>
    </citation>
    <scope>NUCLEOTIDE SEQUENCE [LARGE SCALE GENOMIC DNA]</scope>
    <source>
        <strain evidence="6">JXDWG</strain>
        <tissue evidence="6">Leaf</tissue>
    </source>
</reference>
<evidence type="ECO:0000313" key="6">
    <source>
        <dbReference type="EMBL" id="KAK9165460.1"/>
    </source>
</evidence>
<comment type="caution">
    <text evidence="6">The sequence shown here is derived from an EMBL/GenBank/DDBJ whole genome shotgun (WGS) entry which is preliminary data.</text>
</comment>
<evidence type="ECO:0000256" key="3">
    <source>
        <dbReference type="ARBA" id="ARBA00022842"/>
    </source>
</evidence>
<evidence type="ECO:0000256" key="1">
    <source>
        <dbReference type="ARBA" id="ARBA00001946"/>
    </source>
</evidence>